<dbReference type="Proteomes" id="UP001195483">
    <property type="component" value="Unassembled WGS sequence"/>
</dbReference>
<accession>A0AAE0VV72</accession>
<dbReference type="EMBL" id="JAEAOA010002345">
    <property type="protein sequence ID" value="KAK3590235.1"/>
    <property type="molecule type" value="Genomic_DNA"/>
</dbReference>
<evidence type="ECO:0000256" key="1">
    <source>
        <dbReference type="ARBA" id="ARBA00004123"/>
    </source>
</evidence>
<dbReference type="InterPro" id="IPR024057">
    <property type="entry name" value="Nucleoplasmin_core_dom"/>
</dbReference>
<comment type="caution">
    <text evidence="6">The sequence shown here is derived from an EMBL/GenBank/DDBJ whole genome shotgun (WGS) entry which is preliminary data.</text>
</comment>
<dbReference type="GO" id="GO:0003682">
    <property type="term" value="F:chromatin binding"/>
    <property type="evidence" value="ECO:0007669"/>
    <property type="project" value="TreeGrafter"/>
</dbReference>
<reference evidence="6" key="1">
    <citation type="journal article" date="2021" name="Genome Biol. Evol.">
        <title>A High-Quality Reference Genome for a Parasitic Bivalve with Doubly Uniparental Inheritance (Bivalvia: Unionida).</title>
        <authorList>
            <person name="Smith C.H."/>
        </authorList>
    </citation>
    <scope>NUCLEOTIDE SEQUENCE</scope>
    <source>
        <strain evidence="6">CHS0354</strain>
    </source>
</reference>
<reference evidence="6" key="3">
    <citation type="submission" date="2023-05" db="EMBL/GenBank/DDBJ databases">
        <authorList>
            <person name="Smith C.H."/>
        </authorList>
    </citation>
    <scope>NUCLEOTIDE SEQUENCE</scope>
    <source>
        <strain evidence="6">CHS0354</strain>
        <tissue evidence="6">Mantle</tissue>
    </source>
</reference>
<keyword evidence="3" id="KW-0539">Nucleus</keyword>
<dbReference type="GO" id="GO:0003723">
    <property type="term" value="F:RNA binding"/>
    <property type="evidence" value="ECO:0007669"/>
    <property type="project" value="TreeGrafter"/>
</dbReference>
<dbReference type="Pfam" id="PF03066">
    <property type="entry name" value="Nucleoplasmin"/>
    <property type="match status" value="1"/>
</dbReference>
<proteinExistence type="inferred from homology"/>
<comment type="subcellular location">
    <subcellularLocation>
        <location evidence="1">Nucleus</location>
    </subcellularLocation>
</comment>
<keyword evidence="7" id="KW-1185">Reference proteome</keyword>
<dbReference type="InterPro" id="IPR004301">
    <property type="entry name" value="Nucleoplasmin"/>
</dbReference>
<dbReference type="GO" id="GO:0005730">
    <property type="term" value="C:nucleolus"/>
    <property type="evidence" value="ECO:0007669"/>
    <property type="project" value="TreeGrafter"/>
</dbReference>
<dbReference type="AlphaFoldDB" id="A0AAE0VV72"/>
<dbReference type="GO" id="GO:0042393">
    <property type="term" value="F:histone binding"/>
    <property type="evidence" value="ECO:0007669"/>
    <property type="project" value="TreeGrafter"/>
</dbReference>
<gene>
    <name evidence="6" type="ORF">CHS0354_041302</name>
</gene>
<feature type="non-terminal residue" evidence="6">
    <location>
        <position position="178"/>
    </location>
</feature>
<dbReference type="SUPFAM" id="SSF69203">
    <property type="entry name" value="Nucleoplasmin-like core domain"/>
    <property type="match status" value="1"/>
</dbReference>
<evidence type="ECO:0000313" key="6">
    <source>
        <dbReference type="EMBL" id="KAK3590235.1"/>
    </source>
</evidence>
<dbReference type="InterPro" id="IPR036824">
    <property type="entry name" value="Nucleoplasmin_core_dom_sf"/>
</dbReference>
<comment type="similarity">
    <text evidence="2">Belongs to the nucleoplasmin family.</text>
</comment>
<sequence>MAGDSQEHFWGCELRKDKPEITWSYEDDEEEEDTEYVIHTLFLKHAVLGHTAVKGERNIVEIETKNSDKATVKQTLLSLTLGQQDMFMFDISFSQGSPVTFRLIEGTGPVCLAGQQLLEYPDDINESQNDSMLTEDLEEDEENISKDESFKKMSTKRKAPTQISGKKGKRDSSQDEEE</sequence>
<evidence type="ECO:0000256" key="2">
    <source>
        <dbReference type="ARBA" id="ARBA00010744"/>
    </source>
</evidence>
<organism evidence="6 7">
    <name type="scientific">Potamilus streckersoni</name>
    <dbReference type="NCBI Taxonomy" id="2493646"/>
    <lineage>
        <taxon>Eukaryota</taxon>
        <taxon>Metazoa</taxon>
        <taxon>Spiralia</taxon>
        <taxon>Lophotrochozoa</taxon>
        <taxon>Mollusca</taxon>
        <taxon>Bivalvia</taxon>
        <taxon>Autobranchia</taxon>
        <taxon>Heteroconchia</taxon>
        <taxon>Palaeoheterodonta</taxon>
        <taxon>Unionida</taxon>
        <taxon>Unionoidea</taxon>
        <taxon>Unionidae</taxon>
        <taxon>Ambleminae</taxon>
        <taxon>Lampsilini</taxon>
        <taxon>Potamilus</taxon>
    </lineage>
</organism>
<reference evidence="6" key="2">
    <citation type="journal article" date="2021" name="Genome Biol. Evol.">
        <title>Developing a high-quality reference genome for a parasitic bivalve with doubly uniparental inheritance (Bivalvia: Unionida).</title>
        <authorList>
            <person name="Smith C.H."/>
        </authorList>
    </citation>
    <scope>NUCLEOTIDE SEQUENCE</scope>
    <source>
        <strain evidence="6">CHS0354</strain>
        <tissue evidence="6">Mantle</tissue>
    </source>
</reference>
<protein>
    <recommendedName>
        <fullName evidence="5">Nucleoplasmin core domain-containing protein</fullName>
    </recommendedName>
</protein>
<feature type="domain" description="Nucleoplasmin core" evidence="5">
    <location>
        <begin position="9"/>
        <end position="117"/>
    </location>
</feature>
<evidence type="ECO:0000256" key="3">
    <source>
        <dbReference type="ARBA" id="ARBA00023242"/>
    </source>
</evidence>
<dbReference type="Gene3D" id="2.60.120.340">
    <property type="entry name" value="Nucleoplasmin core domain"/>
    <property type="match status" value="1"/>
</dbReference>
<dbReference type="GO" id="GO:0005654">
    <property type="term" value="C:nucleoplasm"/>
    <property type="evidence" value="ECO:0007669"/>
    <property type="project" value="TreeGrafter"/>
</dbReference>
<name>A0AAE0VV72_9BIVA</name>
<feature type="region of interest" description="Disordered" evidence="4">
    <location>
        <begin position="122"/>
        <end position="178"/>
    </location>
</feature>
<evidence type="ECO:0000313" key="7">
    <source>
        <dbReference type="Proteomes" id="UP001195483"/>
    </source>
</evidence>
<evidence type="ECO:0000256" key="4">
    <source>
        <dbReference type="SAM" id="MobiDB-lite"/>
    </source>
</evidence>
<dbReference type="GO" id="GO:0005737">
    <property type="term" value="C:cytoplasm"/>
    <property type="evidence" value="ECO:0007669"/>
    <property type="project" value="TreeGrafter"/>
</dbReference>
<dbReference type="PANTHER" id="PTHR22747:SF18">
    <property type="entry name" value="GEO09167P1-RELATED"/>
    <property type="match status" value="1"/>
</dbReference>
<dbReference type="GO" id="GO:0006338">
    <property type="term" value="P:chromatin remodeling"/>
    <property type="evidence" value="ECO:0007669"/>
    <property type="project" value="TreeGrafter"/>
</dbReference>
<dbReference type="PANTHER" id="PTHR22747">
    <property type="entry name" value="NUCLEOPLASMIN"/>
    <property type="match status" value="1"/>
</dbReference>
<feature type="compositionally biased region" description="Acidic residues" evidence="4">
    <location>
        <begin position="133"/>
        <end position="142"/>
    </location>
</feature>
<evidence type="ECO:0000259" key="5">
    <source>
        <dbReference type="Pfam" id="PF03066"/>
    </source>
</evidence>